<evidence type="ECO:0000256" key="1">
    <source>
        <dbReference type="ARBA" id="ARBA00022723"/>
    </source>
</evidence>
<keyword evidence="9" id="KW-1185">Reference proteome</keyword>
<comment type="caution">
    <text evidence="8">The sequence shown here is derived from an EMBL/GenBank/DDBJ whole genome shotgun (WGS) entry which is preliminary data.</text>
</comment>
<dbReference type="EMBL" id="JBFXLS010000054">
    <property type="protein sequence ID" value="KAL2823319.1"/>
    <property type="molecule type" value="Genomic_DNA"/>
</dbReference>
<evidence type="ECO:0000259" key="7">
    <source>
        <dbReference type="SMART" id="SM00066"/>
    </source>
</evidence>
<evidence type="ECO:0000256" key="6">
    <source>
        <dbReference type="ARBA" id="ARBA00023242"/>
    </source>
</evidence>
<dbReference type="PANTHER" id="PTHR36206:SF16">
    <property type="entry name" value="TRANSCRIPTION FACTOR DOMAIN-CONTAINING PROTEIN-RELATED"/>
    <property type="match status" value="1"/>
</dbReference>
<dbReference type="InterPro" id="IPR001138">
    <property type="entry name" value="Zn2Cys6_DnaBD"/>
</dbReference>
<evidence type="ECO:0000313" key="9">
    <source>
        <dbReference type="Proteomes" id="UP001610335"/>
    </source>
</evidence>
<keyword evidence="2" id="KW-0862">Zinc</keyword>
<evidence type="ECO:0000256" key="5">
    <source>
        <dbReference type="ARBA" id="ARBA00023163"/>
    </source>
</evidence>
<dbReference type="InterPro" id="IPR036864">
    <property type="entry name" value="Zn2-C6_fun-type_DNA-bd_sf"/>
</dbReference>
<protein>
    <recommendedName>
        <fullName evidence="7">Zn(2)-C6 fungal-type domain-containing protein</fullName>
    </recommendedName>
</protein>
<keyword evidence="6" id="KW-0539">Nucleus</keyword>
<evidence type="ECO:0000256" key="2">
    <source>
        <dbReference type="ARBA" id="ARBA00022833"/>
    </source>
</evidence>
<keyword evidence="1" id="KW-0479">Metal-binding</keyword>
<dbReference type="Gene3D" id="4.10.240.10">
    <property type="entry name" value="Zn(2)-C6 fungal-type DNA-binding domain"/>
    <property type="match status" value="1"/>
</dbReference>
<dbReference type="Proteomes" id="UP001610335">
    <property type="component" value="Unassembled WGS sequence"/>
</dbReference>
<evidence type="ECO:0000313" key="8">
    <source>
        <dbReference type="EMBL" id="KAL2823319.1"/>
    </source>
</evidence>
<sequence>MEHSVDPQKPRRTRFSKSKTGCRTCRFVSYAAYGTGARHVKCDESPGSCRRCTSSGFKCEGYDLERLPQKRNPAGNTTLNDYRFKLLLPDKTSEERRFFNHFHSFTIPMMNGWLDHRMWNRLVVQMCQAEPALCHAVVAVSALQEVSETAGRAVWSDDMKNRTHRFALYQYTRSIEQLTTRMRSNDPTVRSMVLLCCLMFIAFELIRENWDQAIAHLHSGLQIMGAEKLDFHDLYQTFPAFDHEVEQSLAAAMVHLDLQCTNFGLSKTHAPLSLALLAEEHGRWPVSMDFESVQDAWFMRDRIFLQFCTFHGFCDTLSAVQIAANHTLLSKEQKKQQIQLVNFAQALDRLEEKCLQAGTMDERNRGSVEILRMHHIFVSIMIDTCLIKSAAVIREVFNGRFVEVVDAAERIAKRILEKAREAGPRPTLLMETAIITPLYFIVEKCCDLVLAERGLAILESWPHREGIWDSTLAAENARSTIKDVL</sequence>
<proteinExistence type="predicted"/>
<dbReference type="SMART" id="SM00066">
    <property type="entry name" value="GAL4"/>
    <property type="match status" value="1"/>
</dbReference>
<name>A0ABR4I7S3_9EURO</name>
<organism evidence="8 9">
    <name type="scientific">Aspergillus cavernicola</name>
    <dbReference type="NCBI Taxonomy" id="176166"/>
    <lineage>
        <taxon>Eukaryota</taxon>
        <taxon>Fungi</taxon>
        <taxon>Dikarya</taxon>
        <taxon>Ascomycota</taxon>
        <taxon>Pezizomycotina</taxon>
        <taxon>Eurotiomycetes</taxon>
        <taxon>Eurotiomycetidae</taxon>
        <taxon>Eurotiales</taxon>
        <taxon>Aspergillaceae</taxon>
        <taxon>Aspergillus</taxon>
        <taxon>Aspergillus subgen. Nidulantes</taxon>
    </lineage>
</organism>
<keyword evidence="5" id="KW-0804">Transcription</keyword>
<dbReference type="PANTHER" id="PTHR36206">
    <property type="entry name" value="ASPERCRYPTIN BIOSYNTHESIS CLUSTER-SPECIFIC TRANSCRIPTION REGULATOR ATNN-RELATED"/>
    <property type="match status" value="1"/>
</dbReference>
<feature type="domain" description="Zn(2)-C6 fungal-type" evidence="7">
    <location>
        <begin position="16"/>
        <end position="70"/>
    </location>
</feature>
<dbReference type="Pfam" id="PF00172">
    <property type="entry name" value="Zn_clus"/>
    <property type="match status" value="1"/>
</dbReference>
<dbReference type="InterPro" id="IPR052360">
    <property type="entry name" value="Transcr_Regulatory_Proteins"/>
</dbReference>
<evidence type="ECO:0000256" key="4">
    <source>
        <dbReference type="ARBA" id="ARBA00023125"/>
    </source>
</evidence>
<accession>A0ABR4I7S3</accession>
<keyword evidence="3" id="KW-0805">Transcription regulation</keyword>
<dbReference type="Pfam" id="PF11951">
    <property type="entry name" value="Fungal_trans_2"/>
    <property type="match status" value="1"/>
</dbReference>
<gene>
    <name evidence="8" type="ORF">BDW59DRAFT_163478</name>
</gene>
<evidence type="ECO:0000256" key="3">
    <source>
        <dbReference type="ARBA" id="ARBA00023015"/>
    </source>
</evidence>
<dbReference type="CDD" id="cd00067">
    <property type="entry name" value="GAL4"/>
    <property type="match status" value="1"/>
</dbReference>
<reference evidence="8 9" key="1">
    <citation type="submission" date="2024-07" db="EMBL/GenBank/DDBJ databases">
        <title>Section-level genome sequencing and comparative genomics of Aspergillus sections Usti and Cavernicolus.</title>
        <authorList>
            <consortium name="Lawrence Berkeley National Laboratory"/>
            <person name="Nybo J.L."/>
            <person name="Vesth T.C."/>
            <person name="Theobald S."/>
            <person name="Frisvad J.C."/>
            <person name="Larsen T.O."/>
            <person name="Kjaerboelling I."/>
            <person name="Rothschild-Mancinelli K."/>
            <person name="Lyhne E.K."/>
            <person name="Kogle M.E."/>
            <person name="Barry K."/>
            <person name="Clum A."/>
            <person name="Na H."/>
            <person name="Ledsgaard L."/>
            <person name="Lin J."/>
            <person name="Lipzen A."/>
            <person name="Kuo A."/>
            <person name="Riley R."/>
            <person name="Mondo S."/>
            <person name="LaButti K."/>
            <person name="Haridas S."/>
            <person name="Pangalinan J."/>
            <person name="Salamov A.A."/>
            <person name="Simmons B.A."/>
            <person name="Magnuson J.K."/>
            <person name="Chen J."/>
            <person name="Drula E."/>
            <person name="Henrissat B."/>
            <person name="Wiebenga A."/>
            <person name="Lubbers R.J."/>
            <person name="Gomes A.C."/>
            <person name="Makela M.R."/>
            <person name="Stajich J."/>
            <person name="Grigoriev I.V."/>
            <person name="Mortensen U.H."/>
            <person name="De vries R.P."/>
            <person name="Baker S.E."/>
            <person name="Andersen M.R."/>
        </authorList>
    </citation>
    <scope>NUCLEOTIDE SEQUENCE [LARGE SCALE GENOMIC DNA]</scope>
    <source>
        <strain evidence="8 9">CBS 600.67</strain>
    </source>
</reference>
<keyword evidence="4" id="KW-0238">DNA-binding</keyword>
<dbReference type="InterPro" id="IPR021858">
    <property type="entry name" value="Fun_TF"/>
</dbReference>